<dbReference type="InterPro" id="IPR002577">
    <property type="entry name" value="HTH_HxlR"/>
</dbReference>
<dbReference type="KEGG" id="aho:Ahos_1518"/>
<evidence type="ECO:0000259" key="4">
    <source>
        <dbReference type="PROSITE" id="PS51118"/>
    </source>
</evidence>
<keyword evidence="3" id="KW-0804">Transcription</keyword>
<dbReference type="AlphaFoldDB" id="F4B5H7"/>
<keyword evidence="1" id="KW-0805">Transcription regulation</keyword>
<dbReference type="STRING" id="933801.Ahos_1518"/>
<name>F4B5H7_ACIHW</name>
<dbReference type="SUPFAM" id="SSF46785">
    <property type="entry name" value="Winged helix' DNA-binding domain"/>
    <property type="match status" value="1"/>
</dbReference>
<dbReference type="eggNOG" id="arCOG01057">
    <property type="taxonomic scope" value="Archaea"/>
</dbReference>
<dbReference type="Pfam" id="PF01638">
    <property type="entry name" value="HxlR"/>
    <property type="match status" value="1"/>
</dbReference>
<organism evidence="5 6">
    <name type="scientific">Acidianus hospitalis (strain W1)</name>
    <dbReference type="NCBI Taxonomy" id="933801"/>
    <lineage>
        <taxon>Archaea</taxon>
        <taxon>Thermoproteota</taxon>
        <taxon>Thermoprotei</taxon>
        <taxon>Sulfolobales</taxon>
        <taxon>Sulfolobaceae</taxon>
        <taxon>Acidianus</taxon>
    </lineage>
</organism>
<dbReference type="InterPro" id="IPR036390">
    <property type="entry name" value="WH_DNA-bd_sf"/>
</dbReference>
<dbReference type="PROSITE" id="PS51118">
    <property type="entry name" value="HTH_HXLR"/>
    <property type="match status" value="1"/>
</dbReference>
<evidence type="ECO:0000256" key="1">
    <source>
        <dbReference type="ARBA" id="ARBA00023015"/>
    </source>
</evidence>
<dbReference type="PANTHER" id="PTHR33204">
    <property type="entry name" value="TRANSCRIPTIONAL REGULATOR, MARR FAMILY"/>
    <property type="match status" value="1"/>
</dbReference>
<reference evidence="5 6" key="1">
    <citation type="journal article" date="2011" name="Extremophiles">
        <title>Genomic analysis of Acidianus hospitalis W1 a host for studying crenarchaeal virus and plasmid life cycles.</title>
        <authorList>
            <person name="You X.Y."/>
            <person name="Liu C."/>
            <person name="Wang S.Y."/>
            <person name="Jiang C.Y."/>
            <person name="Shah S.A."/>
            <person name="Prangishvili D."/>
            <person name="She Q."/>
            <person name="Liu S.J."/>
            <person name="Garrett R.A."/>
        </authorList>
    </citation>
    <scope>NUCLEOTIDE SEQUENCE [LARGE SCALE GENOMIC DNA]</scope>
    <source>
        <strain evidence="5 6">W1</strain>
    </source>
</reference>
<evidence type="ECO:0000313" key="6">
    <source>
        <dbReference type="Proteomes" id="UP000008458"/>
    </source>
</evidence>
<dbReference type="HOGENOM" id="CLU_111585_5_1_2"/>
<dbReference type="InterPro" id="IPR036388">
    <property type="entry name" value="WH-like_DNA-bd_sf"/>
</dbReference>
<protein>
    <submittedName>
        <fullName evidence="5">Transcriptional regulator</fullName>
    </submittedName>
</protein>
<dbReference type="Gene3D" id="1.10.10.10">
    <property type="entry name" value="Winged helix-like DNA-binding domain superfamily/Winged helix DNA-binding domain"/>
    <property type="match status" value="1"/>
</dbReference>
<feature type="domain" description="HTH hxlR-type" evidence="4">
    <location>
        <begin position="30"/>
        <end position="124"/>
    </location>
</feature>
<accession>F4B5H7</accession>
<evidence type="ECO:0000256" key="2">
    <source>
        <dbReference type="ARBA" id="ARBA00023125"/>
    </source>
</evidence>
<proteinExistence type="predicted"/>
<dbReference type="CDD" id="cd00090">
    <property type="entry name" value="HTH_ARSR"/>
    <property type="match status" value="1"/>
</dbReference>
<keyword evidence="6" id="KW-1185">Reference proteome</keyword>
<dbReference type="InterPro" id="IPR011991">
    <property type="entry name" value="ArsR-like_HTH"/>
</dbReference>
<sequence>MVGTMSPFGGNPRPFQGGEEVSLKKLDTICPIVETIRIIGSEPKLLVLRYLLDGGKGFNELQRLTKLSLKTLSSTLKDLENNDLIKRMIISDRPFRVRYELTEKGKELKGVFEEIQKWGNKYLK</sequence>
<evidence type="ECO:0000256" key="3">
    <source>
        <dbReference type="ARBA" id="ARBA00023163"/>
    </source>
</evidence>
<evidence type="ECO:0000313" key="5">
    <source>
        <dbReference type="EMBL" id="AEE94401.1"/>
    </source>
</evidence>
<dbReference type="Proteomes" id="UP000008458">
    <property type="component" value="Chromosome"/>
</dbReference>
<reference key="2">
    <citation type="journal article" date="2011" name="Extremophiles">
        <title>Genomic analyses of Acidianus hospitalis W1 a host for studying crenarchaeal virus and plasmid life cycles.</title>
        <authorList>
            <person name="You X.Y."/>
            <person name="Liu C."/>
            <person name="Wang S.Y."/>
            <person name="Jiang C.Y."/>
            <person name="Shah S.A."/>
            <person name="Prangishvili D."/>
            <person name="Liu S.J."/>
            <person name="Garrett R.A."/>
        </authorList>
    </citation>
    <scope>NUCLEOTIDE SEQUENCE</scope>
    <source>
        <strain>W1</strain>
    </source>
</reference>
<gene>
    <name evidence="5" type="ordered locus">Ahos_1518</name>
</gene>
<dbReference type="GO" id="GO:0003677">
    <property type="term" value="F:DNA binding"/>
    <property type="evidence" value="ECO:0007669"/>
    <property type="project" value="UniProtKB-KW"/>
</dbReference>
<dbReference type="EMBL" id="CP002535">
    <property type="protein sequence ID" value="AEE94401.1"/>
    <property type="molecule type" value="Genomic_DNA"/>
</dbReference>
<keyword evidence="2" id="KW-0238">DNA-binding</keyword>
<dbReference type="PANTHER" id="PTHR33204:SF18">
    <property type="entry name" value="TRANSCRIPTIONAL REGULATORY PROTEIN"/>
    <property type="match status" value="1"/>
</dbReference>